<evidence type="ECO:0000256" key="1">
    <source>
        <dbReference type="ARBA" id="ARBA00003318"/>
    </source>
</evidence>
<name>A0ABQ1UF70_9NOCA</name>
<keyword evidence="5" id="KW-1015">Disulfide bond</keyword>
<dbReference type="EMBL" id="BMCS01000001">
    <property type="protein sequence ID" value="GGF16317.1"/>
    <property type="molecule type" value="Genomic_DNA"/>
</dbReference>
<comment type="function">
    <text evidence="1">Participates in various redox reactions through the reversible oxidation of its active center dithiol to a disulfide and catalyzes dithiol-disulfide exchange reactions.</text>
</comment>
<evidence type="ECO:0000313" key="11">
    <source>
        <dbReference type="Proteomes" id="UP000632454"/>
    </source>
</evidence>
<evidence type="ECO:0000256" key="3">
    <source>
        <dbReference type="ARBA" id="ARBA00022448"/>
    </source>
</evidence>
<evidence type="ECO:0000256" key="4">
    <source>
        <dbReference type="ARBA" id="ARBA00022982"/>
    </source>
</evidence>
<dbReference type="PROSITE" id="PS00194">
    <property type="entry name" value="THIOREDOXIN_1"/>
    <property type="match status" value="1"/>
</dbReference>
<comment type="caution">
    <text evidence="10">The sequence shown here is derived from an EMBL/GenBank/DDBJ whole genome shotgun (WGS) entry which is preliminary data.</text>
</comment>
<keyword evidence="11" id="KW-1185">Reference proteome</keyword>
<accession>A0ABQ1UF70</accession>
<keyword evidence="4" id="KW-0249">Electron transport</keyword>
<dbReference type="Gene3D" id="3.40.30.10">
    <property type="entry name" value="Glutaredoxin"/>
    <property type="match status" value="1"/>
</dbReference>
<evidence type="ECO:0000256" key="7">
    <source>
        <dbReference type="NCBIfam" id="TIGR01068"/>
    </source>
</evidence>
<feature type="domain" description="Thioredoxin" evidence="9">
    <location>
        <begin position="1"/>
        <end position="109"/>
    </location>
</feature>
<dbReference type="InterPro" id="IPR017937">
    <property type="entry name" value="Thioredoxin_CS"/>
</dbReference>
<dbReference type="InterPro" id="IPR005746">
    <property type="entry name" value="Thioredoxin"/>
</dbReference>
<evidence type="ECO:0000256" key="8">
    <source>
        <dbReference type="PIRNR" id="PIRNR000077"/>
    </source>
</evidence>
<comment type="similarity">
    <text evidence="2 8">Belongs to the thioredoxin family.</text>
</comment>
<evidence type="ECO:0000256" key="2">
    <source>
        <dbReference type="ARBA" id="ARBA00008987"/>
    </source>
</evidence>
<evidence type="ECO:0000259" key="9">
    <source>
        <dbReference type="PROSITE" id="PS51352"/>
    </source>
</evidence>
<evidence type="ECO:0000313" key="10">
    <source>
        <dbReference type="EMBL" id="GGF16317.1"/>
    </source>
</evidence>
<dbReference type="InterPro" id="IPR013766">
    <property type="entry name" value="Thioredoxin_domain"/>
</dbReference>
<dbReference type="SUPFAM" id="SSF52833">
    <property type="entry name" value="Thioredoxin-like"/>
    <property type="match status" value="1"/>
</dbReference>
<keyword evidence="3" id="KW-0813">Transport</keyword>
<protein>
    <recommendedName>
        <fullName evidence="7 8">Thioredoxin</fullName>
    </recommendedName>
</protein>
<dbReference type="NCBIfam" id="TIGR01068">
    <property type="entry name" value="thioredoxin"/>
    <property type="match status" value="1"/>
</dbReference>
<dbReference type="InterPro" id="IPR036249">
    <property type="entry name" value="Thioredoxin-like_sf"/>
</dbReference>
<dbReference type="PANTHER" id="PTHR45663">
    <property type="entry name" value="GEO12009P1"/>
    <property type="match status" value="1"/>
</dbReference>
<organism evidence="10 11">
    <name type="scientific">Williamsia phyllosphaerae</name>
    <dbReference type="NCBI Taxonomy" id="885042"/>
    <lineage>
        <taxon>Bacteria</taxon>
        <taxon>Bacillati</taxon>
        <taxon>Actinomycetota</taxon>
        <taxon>Actinomycetes</taxon>
        <taxon>Mycobacteriales</taxon>
        <taxon>Nocardiaceae</taxon>
        <taxon>Williamsia</taxon>
    </lineage>
</organism>
<dbReference type="PRINTS" id="PR00421">
    <property type="entry name" value="THIOREDOXIN"/>
</dbReference>
<dbReference type="RefSeq" id="WP_188487538.1">
    <property type="nucleotide sequence ID" value="NZ_BMCS01000001.1"/>
</dbReference>
<dbReference type="PIRSF" id="PIRSF000077">
    <property type="entry name" value="Thioredoxin"/>
    <property type="match status" value="1"/>
</dbReference>
<reference evidence="11" key="1">
    <citation type="journal article" date="2019" name="Int. J. Syst. Evol. Microbiol.">
        <title>The Global Catalogue of Microorganisms (GCM) 10K type strain sequencing project: providing services to taxonomists for standard genome sequencing and annotation.</title>
        <authorList>
            <consortium name="The Broad Institute Genomics Platform"/>
            <consortium name="The Broad Institute Genome Sequencing Center for Infectious Disease"/>
            <person name="Wu L."/>
            <person name="Ma J."/>
        </authorList>
    </citation>
    <scope>NUCLEOTIDE SEQUENCE [LARGE SCALE GENOMIC DNA]</scope>
    <source>
        <strain evidence="11">CCM 7855</strain>
    </source>
</reference>
<sequence length="112" mass="11902">MGANTVVVTDDTFKSEVLGSDKPVLVDFWATWCGPCKMVAPVLEEIAADNGDKLTIAKLDVDENPAVARDFKIMSIPTMILFQNGEPVKTIVGAKGKAALLRELDGVIGTPA</sequence>
<evidence type="ECO:0000256" key="6">
    <source>
        <dbReference type="ARBA" id="ARBA00023284"/>
    </source>
</evidence>
<dbReference type="Proteomes" id="UP000632454">
    <property type="component" value="Unassembled WGS sequence"/>
</dbReference>
<proteinExistence type="inferred from homology"/>
<gene>
    <name evidence="10" type="primary">trx</name>
    <name evidence="10" type="ORF">GCM10007298_10430</name>
</gene>
<keyword evidence="6" id="KW-0676">Redox-active center</keyword>
<evidence type="ECO:0000256" key="5">
    <source>
        <dbReference type="ARBA" id="ARBA00023157"/>
    </source>
</evidence>
<dbReference type="Pfam" id="PF00085">
    <property type="entry name" value="Thioredoxin"/>
    <property type="match status" value="1"/>
</dbReference>
<dbReference type="CDD" id="cd02947">
    <property type="entry name" value="TRX_family"/>
    <property type="match status" value="1"/>
</dbReference>
<dbReference type="PANTHER" id="PTHR45663:SF11">
    <property type="entry name" value="GEO12009P1"/>
    <property type="match status" value="1"/>
</dbReference>
<dbReference type="PROSITE" id="PS51352">
    <property type="entry name" value="THIOREDOXIN_2"/>
    <property type="match status" value="1"/>
</dbReference>